<dbReference type="AlphaFoldDB" id="A0A1C3WTN9"/>
<evidence type="ECO:0000313" key="4">
    <source>
        <dbReference type="Proteomes" id="UP000199205"/>
    </source>
</evidence>
<protein>
    <recommendedName>
        <fullName evidence="5">ATP-binding protein</fullName>
    </recommendedName>
</protein>
<reference evidence="3 4" key="1">
    <citation type="submission" date="2016-08" db="EMBL/GenBank/DDBJ databases">
        <authorList>
            <person name="Seilhamer J.J."/>
        </authorList>
    </citation>
    <scope>NUCLEOTIDE SEQUENCE [LARGE SCALE GENOMIC DNA]</scope>
    <source>
        <strain evidence="3 4">P1-7</strain>
    </source>
</reference>
<proteinExistence type="predicted"/>
<name>A0A1C3WTN9_9HYPH</name>
<dbReference type="Pfam" id="PF13635">
    <property type="entry name" value="DUF4143"/>
    <property type="match status" value="1"/>
</dbReference>
<dbReference type="InterPro" id="IPR027417">
    <property type="entry name" value="P-loop_NTPase"/>
</dbReference>
<evidence type="ECO:0000313" key="3">
    <source>
        <dbReference type="EMBL" id="SCB43310.1"/>
    </source>
</evidence>
<dbReference type="InterPro" id="IPR025420">
    <property type="entry name" value="DUF4143"/>
</dbReference>
<dbReference type="OrthoDB" id="9771844at2"/>
<dbReference type="Proteomes" id="UP000199205">
    <property type="component" value="Unassembled WGS sequence"/>
</dbReference>
<organism evidence="3 4">
    <name type="scientific">Rhizobium lusitanum</name>
    <dbReference type="NCBI Taxonomy" id="293958"/>
    <lineage>
        <taxon>Bacteria</taxon>
        <taxon>Pseudomonadati</taxon>
        <taxon>Pseudomonadota</taxon>
        <taxon>Alphaproteobacteria</taxon>
        <taxon>Hyphomicrobiales</taxon>
        <taxon>Rhizobiaceae</taxon>
        <taxon>Rhizobium/Agrobacterium group</taxon>
        <taxon>Rhizobium</taxon>
    </lineage>
</organism>
<sequence length="416" mass="46416">MKAESPFDLLYPRGVAERIRIALEDTPVVLVNGPRQCGKTTLARTLLQTDRPYFTLDDETTLLSAKADPVGFIRQIDTGILDEVQRAPELLRAIKQSVDNDRRPGRFLLTGSANILALPTISDSLAGRMEVVTLLPLAQSEIRRNRSNFLDSAFAGEAIVPHSPIVGNALIEQVLIGGYPEMVGRGDPRRRSAWAREYIRAIVERDVRDIADVERLDQMPQLLRALAHHSGQLLNFTQLAGQVGIDDKTARRYIGLFEQLFLVRRIEPWFRNPLKRLVKTPKLLFLDSGLLAALIGLTMDRISRDRSLFGSLLETFVADEILRLATWSDIQSTYHHYRDKDQDEVDIVLEDEAGNMVGLEVKAAATVTASDFKGLRKLAVATGRAFKAGWVLYDGDKILPFGDNLAAIPLSCLWGH</sequence>
<feature type="domain" description="AAA" evidence="1">
    <location>
        <begin position="26"/>
        <end position="142"/>
    </location>
</feature>
<gene>
    <name evidence="3" type="ORF">GA0061101_11724</name>
</gene>
<evidence type="ECO:0000259" key="2">
    <source>
        <dbReference type="Pfam" id="PF13635"/>
    </source>
</evidence>
<dbReference type="InterPro" id="IPR041682">
    <property type="entry name" value="AAA_14"/>
</dbReference>
<accession>A0A1C3WTN9</accession>
<dbReference type="Pfam" id="PF13173">
    <property type="entry name" value="AAA_14"/>
    <property type="match status" value="1"/>
</dbReference>
<evidence type="ECO:0000259" key="1">
    <source>
        <dbReference type="Pfam" id="PF13173"/>
    </source>
</evidence>
<dbReference type="PANTHER" id="PTHR43566:SF2">
    <property type="entry name" value="DUF4143 DOMAIN-CONTAINING PROTEIN"/>
    <property type="match status" value="1"/>
</dbReference>
<dbReference type="RefSeq" id="WP_092575601.1">
    <property type="nucleotide sequence ID" value="NZ_FMAF01000017.1"/>
</dbReference>
<dbReference type="EMBL" id="FMAF01000017">
    <property type="protein sequence ID" value="SCB43310.1"/>
    <property type="molecule type" value="Genomic_DNA"/>
</dbReference>
<dbReference type="PANTHER" id="PTHR43566">
    <property type="entry name" value="CONSERVED PROTEIN"/>
    <property type="match status" value="1"/>
</dbReference>
<dbReference type="SUPFAM" id="SSF52540">
    <property type="entry name" value="P-loop containing nucleoside triphosphate hydrolases"/>
    <property type="match status" value="1"/>
</dbReference>
<feature type="domain" description="DUF4143" evidence="2">
    <location>
        <begin position="204"/>
        <end position="363"/>
    </location>
</feature>
<evidence type="ECO:0008006" key="5">
    <source>
        <dbReference type="Google" id="ProtNLM"/>
    </source>
</evidence>